<dbReference type="Proteomes" id="UP001652661">
    <property type="component" value="Chromosome 2R"/>
</dbReference>
<dbReference type="InterPro" id="IPR006611">
    <property type="entry name" value="DUF1431_DROsp"/>
</dbReference>
<dbReference type="SMART" id="SM00689">
    <property type="entry name" value="DM6"/>
    <property type="match status" value="1"/>
</dbReference>
<evidence type="ECO:0000313" key="2">
    <source>
        <dbReference type="RefSeq" id="XP_017024449.1"/>
    </source>
</evidence>
<accession>A0A6P4ILR2</accession>
<dbReference type="PANTHER" id="PTHR20977">
    <property type="entry name" value="AT13385P-RELATED"/>
    <property type="match status" value="1"/>
</dbReference>
<dbReference type="Pfam" id="PF07248">
    <property type="entry name" value="DUF1431"/>
    <property type="match status" value="1"/>
</dbReference>
<reference evidence="2" key="2">
    <citation type="submission" date="2025-08" db="UniProtKB">
        <authorList>
            <consortium name="RefSeq"/>
        </authorList>
    </citation>
    <scope>IDENTIFICATION</scope>
    <source>
        <strain evidence="2">14028-0561.14</strain>
        <tissue evidence="2">Whole fly</tissue>
    </source>
</reference>
<gene>
    <name evidence="2" type="primary">LOC108076218</name>
</gene>
<protein>
    <submittedName>
        <fullName evidence="2">Uncharacterized protein</fullName>
    </submittedName>
</protein>
<proteinExistence type="predicted"/>
<dbReference type="GeneID" id="108076218"/>
<sequence>MISFRQFLSRSLMAQEKKTTAMKITRTYALDKKLGMRKRRLQLLKENPPEAEPCYKALIRSENRCNQPRLKLMIEECLDDPCGMEELPMDLDHYTPSDKKKRKYQRTWCECYVLPNKFVQMKKCYPNRPRRKLARSRTKVDCVEATNVKAAGRRKPEKLVDIKRSEWPCCKIVAPGCKPARADPSCKQIFPPSCCKKRRTQYPSFSECKPVGLLDPIPPCECEKTANLCDVWAYWRRFYDK</sequence>
<name>A0A6P4ILR2_DROKI</name>
<keyword evidence="1" id="KW-1185">Reference proteome</keyword>
<reference evidence="1" key="1">
    <citation type="submission" date="2025-05" db="UniProtKB">
        <authorList>
            <consortium name="RefSeq"/>
        </authorList>
    </citation>
    <scope>NUCLEOTIDE SEQUENCE [LARGE SCALE GENOMIC DNA]</scope>
    <source>
        <strain evidence="1">14028-0561.14</strain>
    </source>
</reference>
<dbReference type="RefSeq" id="XP_017024449.1">
    <property type="nucleotide sequence ID" value="XM_017168960.3"/>
</dbReference>
<evidence type="ECO:0000313" key="1">
    <source>
        <dbReference type="Proteomes" id="UP001652661"/>
    </source>
</evidence>
<dbReference type="PANTHER" id="PTHR20977:SF0">
    <property type="entry name" value="AT13385P-RELATED"/>
    <property type="match status" value="1"/>
</dbReference>
<dbReference type="OrthoDB" id="7812215at2759"/>
<organism evidence="1 2">
    <name type="scientific">Drosophila kikkawai</name>
    <name type="common">Fruit fly</name>
    <dbReference type="NCBI Taxonomy" id="30033"/>
    <lineage>
        <taxon>Eukaryota</taxon>
        <taxon>Metazoa</taxon>
        <taxon>Ecdysozoa</taxon>
        <taxon>Arthropoda</taxon>
        <taxon>Hexapoda</taxon>
        <taxon>Insecta</taxon>
        <taxon>Pterygota</taxon>
        <taxon>Neoptera</taxon>
        <taxon>Endopterygota</taxon>
        <taxon>Diptera</taxon>
        <taxon>Brachycera</taxon>
        <taxon>Muscomorpha</taxon>
        <taxon>Ephydroidea</taxon>
        <taxon>Drosophilidae</taxon>
        <taxon>Drosophila</taxon>
        <taxon>Sophophora</taxon>
    </lineage>
</organism>
<dbReference type="AlphaFoldDB" id="A0A6P4ILR2"/>